<dbReference type="InterPro" id="IPR050625">
    <property type="entry name" value="ParA/MinD_ATPase"/>
</dbReference>
<dbReference type="GO" id="GO:0009898">
    <property type="term" value="C:cytoplasmic side of plasma membrane"/>
    <property type="evidence" value="ECO:0007669"/>
    <property type="project" value="TreeGrafter"/>
</dbReference>
<dbReference type="NCBIfam" id="TIGR03815">
    <property type="entry name" value="CpaE_hom_Actino"/>
    <property type="match status" value="1"/>
</dbReference>
<proteinExistence type="predicted"/>
<dbReference type="GO" id="GO:0005524">
    <property type="term" value="F:ATP binding"/>
    <property type="evidence" value="ECO:0007669"/>
    <property type="project" value="TreeGrafter"/>
</dbReference>
<dbReference type="AlphaFoldDB" id="A0A6A9UYF9"/>
<evidence type="ECO:0000313" key="4">
    <source>
        <dbReference type="Proteomes" id="UP000435304"/>
    </source>
</evidence>
<evidence type="ECO:0000313" key="3">
    <source>
        <dbReference type="EMBL" id="MVA76935.1"/>
    </source>
</evidence>
<feature type="domain" description="Rv3660c-like CheY-like N-terminal" evidence="2">
    <location>
        <begin position="17"/>
        <end position="118"/>
    </location>
</feature>
<dbReference type="PANTHER" id="PTHR43384:SF11">
    <property type="entry name" value="SEPTUM SITE DETERMINING PROTEIN"/>
    <property type="match status" value="1"/>
</dbReference>
<dbReference type="Gene3D" id="3.40.50.300">
    <property type="entry name" value="P-loop containing nucleotide triphosphate hydrolases"/>
    <property type="match status" value="1"/>
</dbReference>
<name>A0A6A9UYF9_9ACTN</name>
<sequence>MRSTGGGPSGGPVALVSGDEELAAGFLAAAAAAGVEVQQVHRAEELRPVWVSAPQVYLGLDVAELVQAAGLRGRPGVGLLARRGSPALSRWSAALDACVIELPDVDGVLMSRLAASAGSSGGELVVLVGAAGGVGVSTSALAVGRALAEQEFRVVVVDLDPLGGGLDLTAGAEQLPGWRWPELAAASGQVGDLGGHLPQVEGLDLLAMPRREGAVPGPAAVASVLASARRWYDVCLVDGASGEGAEAAEALAAASRCWLLVRAELQGLAAGARRCDRLRAAGHRVELVVVAAPAAGVGRQAVEQAVGAPVVAVVPEDRRLRGGVARGERALASGSRRWRRAVRRLAAEVLA</sequence>
<evidence type="ECO:0000259" key="2">
    <source>
        <dbReference type="Pfam" id="PF26563"/>
    </source>
</evidence>
<accession>A0A6A9UYF9</accession>
<comment type="caution">
    <text evidence="3">The sequence shown here is derived from an EMBL/GenBank/DDBJ whole genome shotgun (WGS) entry which is preliminary data.</text>
</comment>
<dbReference type="InterPro" id="IPR059050">
    <property type="entry name" value="Rv3660c_N"/>
</dbReference>
<dbReference type="PANTHER" id="PTHR43384">
    <property type="entry name" value="SEPTUM SITE-DETERMINING PROTEIN MIND HOMOLOG, CHLOROPLASTIC-RELATED"/>
    <property type="match status" value="1"/>
</dbReference>
<dbReference type="Pfam" id="PF01656">
    <property type="entry name" value="CbiA"/>
    <property type="match status" value="1"/>
</dbReference>
<dbReference type="GO" id="GO:0005829">
    <property type="term" value="C:cytosol"/>
    <property type="evidence" value="ECO:0007669"/>
    <property type="project" value="TreeGrafter"/>
</dbReference>
<organism evidence="3 4">
    <name type="scientific">Auraticoccus cholistanensis</name>
    <dbReference type="NCBI Taxonomy" id="2656650"/>
    <lineage>
        <taxon>Bacteria</taxon>
        <taxon>Bacillati</taxon>
        <taxon>Actinomycetota</taxon>
        <taxon>Actinomycetes</taxon>
        <taxon>Propionibacteriales</taxon>
        <taxon>Propionibacteriaceae</taxon>
        <taxon>Auraticoccus</taxon>
    </lineage>
</organism>
<dbReference type="EMBL" id="WPCU01000009">
    <property type="protein sequence ID" value="MVA76935.1"/>
    <property type="molecule type" value="Genomic_DNA"/>
</dbReference>
<dbReference type="Proteomes" id="UP000435304">
    <property type="component" value="Unassembled WGS sequence"/>
</dbReference>
<dbReference type="GO" id="GO:0051782">
    <property type="term" value="P:negative regulation of cell division"/>
    <property type="evidence" value="ECO:0007669"/>
    <property type="project" value="TreeGrafter"/>
</dbReference>
<gene>
    <name evidence="3" type="ORF">GC722_13010</name>
</gene>
<dbReference type="Pfam" id="PF26563">
    <property type="entry name" value="Rv3660c_N"/>
    <property type="match status" value="1"/>
</dbReference>
<feature type="domain" description="CobQ/CobB/MinD/ParA nucleotide binding" evidence="1">
    <location>
        <begin position="126"/>
        <end position="161"/>
    </location>
</feature>
<reference evidence="3 4" key="1">
    <citation type="submission" date="2019-12" db="EMBL/GenBank/DDBJ databases">
        <title>Auraticoccus cholistani sp. nov., an actinomycete isolated from soil of Cholistan desert.</title>
        <authorList>
            <person name="Cheema M.T."/>
        </authorList>
    </citation>
    <scope>NUCLEOTIDE SEQUENCE [LARGE SCALE GENOMIC DNA]</scope>
    <source>
        <strain evidence="3 4">F435</strain>
    </source>
</reference>
<protein>
    <submittedName>
        <fullName evidence="3">Uncharacterized protein</fullName>
    </submittedName>
</protein>
<dbReference type="SUPFAM" id="SSF52540">
    <property type="entry name" value="P-loop containing nucleoside triphosphate hydrolases"/>
    <property type="match status" value="1"/>
</dbReference>
<dbReference type="GO" id="GO:0016887">
    <property type="term" value="F:ATP hydrolysis activity"/>
    <property type="evidence" value="ECO:0007669"/>
    <property type="project" value="TreeGrafter"/>
</dbReference>
<keyword evidence="4" id="KW-1185">Reference proteome</keyword>
<dbReference type="InterPro" id="IPR002586">
    <property type="entry name" value="CobQ/CobB/MinD/ParA_Nub-bd_dom"/>
</dbReference>
<dbReference type="InterPro" id="IPR027417">
    <property type="entry name" value="P-loop_NTPase"/>
</dbReference>
<dbReference type="InterPro" id="IPR022521">
    <property type="entry name" value="Rv3660c"/>
</dbReference>
<evidence type="ECO:0000259" key="1">
    <source>
        <dbReference type="Pfam" id="PF01656"/>
    </source>
</evidence>
<dbReference type="RefSeq" id="WP_156610890.1">
    <property type="nucleotide sequence ID" value="NZ_WPCU01000009.1"/>
</dbReference>